<reference evidence="1" key="1">
    <citation type="submission" date="2022-10" db="EMBL/GenBank/DDBJ databases">
        <title>Culturing micro-colonial fungi from biological soil crusts in the Mojave desert and describing Neophaeococcomyces mojavensis, and introducing the new genera and species Taxawa tesnikishii.</title>
        <authorList>
            <person name="Kurbessoian T."/>
            <person name="Stajich J.E."/>
        </authorList>
    </citation>
    <scope>NUCLEOTIDE SEQUENCE</scope>
    <source>
        <strain evidence="1">JES_112</strain>
    </source>
</reference>
<evidence type="ECO:0000313" key="2">
    <source>
        <dbReference type="Proteomes" id="UP001172386"/>
    </source>
</evidence>
<dbReference type="Proteomes" id="UP001172386">
    <property type="component" value="Unassembled WGS sequence"/>
</dbReference>
<comment type="caution">
    <text evidence="1">The sequence shown here is derived from an EMBL/GenBank/DDBJ whole genome shotgun (WGS) entry which is preliminary data.</text>
</comment>
<accession>A0ACC3ABG8</accession>
<sequence length="346" mass="38739">MEPPTIPNLEFVTLPNHPDCPIAYTLTALHNHLTLPSPVRSRGVLWIIFLNGLGLPQAFWQPTIQLLHSDVEANPASLHDEIYVTTYDRYGQGFSRPQQISPTTKIAPADPTWKPDRHDCLDSVHDLAQLVEKLSVRVLTEGRENDKRQFRILLVGQSLGVPIARLFADKHGDHVAALMLIDSNMANVNMVNLLPDPDAPEFNADQLPEDTSVEQLRRTRDNYTKLFAPTAPNAENLDRSTLLDLLPRSDTPALGRDGKRVLLTVVAHDPEAFAEEGLKISTRGLTEGFIEPAWWRYNLGLLRLDGETEEDVNASAIVVAKDAGHFVQRDNPRCVVDEIWKLVKKL</sequence>
<evidence type="ECO:0000313" key="1">
    <source>
        <dbReference type="EMBL" id="KAJ9658982.1"/>
    </source>
</evidence>
<dbReference type="EMBL" id="JAPDRQ010000045">
    <property type="protein sequence ID" value="KAJ9658982.1"/>
    <property type="molecule type" value="Genomic_DNA"/>
</dbReference>
<proteinExistence type="predicted"/>
<keyword evidence="2" id="KW-1185">Reference proteome</keyword>
<gene>
    <name evidence="1" type="ORF">H2198_003411</name>
</gene>
<name>A0ACC3ABG8_9EURO</name>
<organism evidence="1 2">
    <name type="scientific">Neophaeococcomyces mojaviensis</name>
    <dbReference type="NCBI Taxonomy" id="3383035"/>
    <lineage>
        <taxon>Eukaryota</taxon>
        <taxon>Fungi</taxon>
        <taxon>Dikarya</taxon>
        <taxon>Ascomycota</taxon>
        <taxon>Pezizomycotina</taxon>
        <taxon>Eurotiomycetes</taxon>
        <taxon>Chaetothyriomycetidae</taxon>
        <taxon>Chaetothyriales</taxon>
        <taxon>Chaetothyriales incertae sedis</taxon>
        <taxon>Neophaeococcomyces</taxon>
    </lineage>
</organism>
<protein>
    <submittedName>
        <fullName evidence="1">Uncharacterized protein</fullName>
    </submittedName>
</protein>